<dbReference type="InterPro" id="IPR040876">
    <property type="entry name" value="Spa1_C"/>
</dbReference>
<protein>
    <recommendedName>
        <fullName evidence="2">Lantibiotic immunity protein Spa1 C-terminal domain-containing protein</fullName>
    </recommendedName>
</protein>
<comment type="caution">
    <text evidence="3">The sequence shown here is derived from an EMBL/GenBank/DDBJ whole genome shotgun (WGS) entry which is preliminary data.</text>
</comment>
<dbReference type="RefSeq" id="WP_188774480.1">
    <property type="nucleotide sequence ID" value="NZ_BMMB01000002.1"/>
</dbReference>
<keyword evidence="1" id="KW-0732">Signal</keyword>
<dbReference type="Proteomes" id="UP001185028">
    <property type="component" value="Unassembled WGS sequence"/>
</dbReference>
<dbReference type="EMBL" id="JAVDQH010000010">
    <property type="protein sequence ID" value="MDR6244852.1"/>
    <property type="molecule type" value="Genomic_DNA"/>
</dbReference>
<dbReference type="Gene3D" id="2.170.150.60">
    <property type="match status" value="1"/>
</dbReference>
<proteinExistence type="predicted"/>
<feature type="signal peptide" evidence="1">
    <location>
        <begin position="1"/>
        <end position="24"/>
    </location>
</feature>
<evidence type="ECO:0000259" key="2">
    <source>
        <dbReference type="Pfam" id="PF18218"/>
    </source>
</evidence>
<accession>A0ABU1J1K7</accession>
<sequence>MRSVKVISSVVCMVLVFVATGCQSIDQFKKKVITETEKTASYTVDPDVEPVTMEQLIDSGRLDCFVFNGDVYQMQNEVKSDQVGRAIGSVGEMYFVDQNGKRWSKQELKQPYVYSNPKDVREKKSLKYGVVYQPKQAASDSKNESVIIRFNDQYMLATKSKG</sequence>
<evidence type="ECO:0000313" key="4">
    <source>
        <dbReference type="Proteomes" id="UP001185028"/>
    </source>
</evidence>
<reference evidence="3 4" key="1">
    <citation type="submission" date="2023-07" db="EMBL/GenBank/DDBJ databases">
        <title>Genomic Encyclopedia of Type Strains, Phase IV (KMG-IV): sequencing the most valuable type-strain genomes for metagenomic binning, comparative biology and taxonomic classification.</title>
        <authorList>
            <person name="Goeker M."/>
        </authorList>
    </citation>
    <scope>NUCLEOTIDE SEQUENCE [LARGE SCALE GENOMIC DNA]</scope>
    <source>
        <strain evidence="3 4">DSM 22170</strain>
    </source>
</reference>
<evidence type="ECO:0000256" key="1">
    <source>
        <dbReference type="SAM" id="SignalP"/>
    </source>
</evidence>
<evidence type="ECO:0000313" key="3">
    <source>
        <dbReference type="EMBL" id="MDR6244852.1"/>
    </source>
</evidence>
<feature type="domain" description="Lantibiotic immunity protein Spa1 C-terminal" evidence="2">
    <location>
        <begin position="57"/>
        <end position="157"/>
    </location>
</feature>
<dbReference type="PROSITE" id="PS51257">
    <property type="entry name" value="PROKAR_LIPOPROTEIN"/>
    <property type="match status" value="1"/>
</dbReference>
<dbReference type="NCBIfam" id="NF033433">
    <property type="entry name" value="NisI_immun_dup"/>
    <property type="match status" value="1"/>
</dbReference>
<gene>
    <name evidence="3" type="ORF">JOC58_002749</name>
</gene>
<feature type="chain" id="PRO_5046824841" description="Lantibiotic immunity protein Spa1 C-terminal domain-containing protein" evidence="1">
    <location>
        <begin position="25"/>
        <end position="162"/>
    </location>
</feature>
<name>A0ABU1J1K7_9BACL</name>
<organism evidence="3 4">
    <name type="scientific">Paenibacillus hunanensis</name>
    <dbReference type="NCBI Taxonomy" id="539262"/>
    <lineage>
        <taxon>Bacteria</taxon>
        <taxon>Bacillati</taxon>
        <taxon>Bacillota</taxon>
        <taxon>Bacilli</taxon>
        <taxon>Bacillales</taxon>
        <taxon>Paenibacillaceae</taxon>
        <taxon>Paenibacillus</taxon>
    </lineage>
</organism>
<keyword evidence="4" id="KW-1185">Reference proteome</keyword>
<dbReference type="Pfam" id="PF18218">
    <property type="entry name" value="Spa1_C"/>
    <property type="match status" value="1"/>
</dbReference>